<dbReference type="Gene3D" id="3.40.50.1580">
    <property type="entry name" value="Nucleoside phosphorylase domain"/>
    <property type="match status" value="1"/>
</dbReference>
<gene>
    <name evidence="5" type="ORF">HMPREF9453_02125</name>
</gene>
<dbReference type="GO" id="GO:0005829">
    <property type="term" value="C:cytosol"/>
    <property type="evidence" value="ECO:0007669"/>
    <property type="project" value="TreeGrafter"/>
</dbReference>
<protein>
    <recommendedName>
        <fullName evidence="2">Uridine phosphorylase</fullName>
        <ecNumber evidence="1">2.4.2.3</ecNumber>
    </recommendedName>
</protein>
<dbReference type="PANTHER" id="PTHR43691:SF11">
    <property type="entry name" value="FI09636P-RELATED"/>
    <property type="match status" value="1"/>
</dbReference>
<name>H1D3D7_9FIRM</name>
<comment type="caution">
    <text evidence="5">The sequence shown here is derived from an EMBL/GenBank/DDBJ whole genome shotgun (WGS) entry which is preliminary data.</text>
</comment>
<dbReference type="AlphaFoldDB" id="H1D3D7"/>
<dbReference type="HOGENOM" id="CLU_068457_0_0_9"/>
<dbReference type="STRING" id="742743.HMPREF9453_02125"/>
<proteinExistence type="predicted"/>
<dbReference type="PANTHER" id="PTHR43691">
    <property type="entry name" value="URIDINE PHOSPHORYLASE"/>
    <property type="match status" value="1"/>
</dbReference>
<dbReference type="PATRIC" id="fig|742743.3.peg.2135"/>
<dbReference type="EMBL" id="ADLT01000087">
    <property type="protein sequence ID" value="EHO61953.1"/>
    <property type="molecule type" value="Genomic_DNA"/>
</dbReference>
<evidence type="ECO:0000256" key="1">
    <source>
        <dbReference type="ARBA" id="ARBA00011888"/>
    </source>
</evidence>
<evidence type="ECO:0000313" key="5">
    <source>
        <dbReference type="EMBL" id="EHO61953.1"/>
    </source>
</evidence>
<comment type="catalytic activity">
    <reaction evidence="3">
        <text>uridine + phosphate = alpha-D-ribose 1-phosphate + uracil</text>
        <dbReference type="Rhea" id="RHEA:24388"/>
        <dbReference type="ChEBI" id="CHEBI:16704"/>
        <dbReference type="ChEBI" id="CHEBI:17568"/>
        <dbReference type="ChEBI" id="CHEBI:43474"/>
        <dbReference type="ChEBI" id="CHEBI:57720"/>
        <dbReference type="EC" id="2.4.2.3"/>
    </reaction>
</comment>
<dbReference type="NCBIfam" id="NF008383">
    <property type="entry name" value="PRK11178.1"/>
    <property type="match status" value="1"/>
</dbReference>
<dbReference type="GO" id="GO:0004850">
    <property type="term" value="F:uridine phosphorylase activity"/>
    <property type="evidence" value="ECO:0007669"/>
    <property type="project" value="UniProtKB-EC"/>
</dbReference>
<evidence type="ECO:0000313" key="6">
    <source>
        <dbReference type="Proteomes" id="UP000003277"/>
    </source>
</evidence>
<dbReference type="SUPFAM" id="SSF53167">
    <property type="entry name" value="Purine and uridine phosphorylases"/>
    <property type="match status" value="1"/>
</dbReference>
<dbReference type="GO" id="GO:0009116">
    <property type="term" value="P:nucleoside metabolic process"/>
    <property type="evidence" value="ECO:0007669"/>
    <property type="project" value="InterPro"/>
</dbReference>
<evidence type="ECO:0000256" key="2">
    <source>
        <dbReference type="ARBA" id="ARBA00021980"/>
    </source>
</evidence>
<organism evidence="5 6">
    <name type="scientific">Dialister succinatiphilus YIT 11850</name>
    <dbReference type="NCBI Taxonomy" id="742743"/>
    <lineage>
        <taxon>Bacteria</taxon>
        <taxon>Bacillati</taxon>
        <taxon>Bacillota</taxon>
        <taxon>Negativicutes</taxon>
        <taxon>Veillonellales</taxon>
        <taxon>Veillonellaceae</taxon>
        <taxon>Dialister</taxon>
    </lineage>
</organism>
<evidence type="ECO:0000256" key="3">
    <source>
        <dbReference type="ARBA" id="ARBA00048447"/>
    </source>
</evidence>
<dbReference type="RefSeq" id="WP_008860616.1">
    <property type="nucleotide sequence ID" value="NZ_JH591191.1"/>
</dbReference>
<dbReference type="InterPro" id="IPR000845">
    <property type="entry name" value="Nucleoside_phosphorylase_d"/>
</dbReference>
<dbReference type="EC" id="2.4.2.3" evidence="1"/>
<dbReference type="Proteomes" id="UP000003277">
    <property type="component" value="Unassembled WGS sequence"/>
</dbReference>
<accession>H1D3D7</accession>
<evidence type="ECO:0000259" key="4">
    <source>
        <dbReference type="Pfam" id="PF01048"/>
    </source>
</evidence>
<reference evidence="5 6" key="1">
    <citation type="submission" date="2011-11" db="EMBL/GenBank/DDBJ databases">
        <title>The Genome Sequence of Dialister succinatiphilus YIT 11850.</title>
        <authorList>
            <consortium name="The Broad Institute Genome Sequencing Platform"/>
            <person name="Earl A."/>
            <person name="Ward D."/>
            <person name="Feldgarden M."/>
            <person name="Gevers D."/>
            <person name="Morotomi M."/>
            <person name="Young S.K."/>
            <person name="Zeng Q."/>
            <person name="Gargeya S."/>
            <person name="Fitzgerald M."/>
            <person name="Haas B."/>
            <person name="Abouelleil A."/>
            <person name="Alvarado L."/>
            <person name="Arachchi H.M."/>
            <person name="Berlin A."/>
            <person name="Brown A."/>
            <person name="Chapman S.B."/>
            <person name="Dunbar C."/>
            <person name="Gearin G."/>
            <person name="Goldberg J."/>
            <person name="Griggs A."/>
            <person name="Gujja S."/>
            <person name="Heiman D."/>
            <person name="Howarth C."/>
            <person name="Lui A."/>
            <person name="MacDonald P.J.P."/>
            <person name="Montmayeur A."/>
            <person name="Murphy C."/>
            <person name="Neiman D."/>
            <person name="Pearson M."/>
            <person name="Priest M."/>
            <person name="Roberts A."/>
            <person name="Saif S."/>
            <person name="Shea T."/>
            <person name="Sisk P."/>
            <person name="Stolte C."/>
            <person name="Sykes S."/>
            <person name="Wortman J."/>
            <person name="Nusbaum C."/>
            <person name="Birren B."/>
        </authorList>
    </citation>
    <scope>NUCLEOTIDE SEQUENCE [LARGE SCALE GENOMIC DNA]</scope>
    <source>
        <strain evidence="5 6">YIT 11850</strain>
    </source>
</reference>
<dbReference type="CDD" id="cd17767">
    <property type="entry name" value="UP_EcUdp-like"/>
    <property type="match status" value="1"/>
</dbReference>
<dbReference type="eggNOG" id="COG2820">
    <property type="taxonomic scope" value="Bacteria"/>
</dbReference>
<dbReference type="Pfam" id="PF01048">
    <property type="entry name" value="PNP_UDP_1"/>
    <property type="match status" value="1"/>
</dbReference>
<feature type="domain" description="Nucleoside phosphorylase" evidence="4">
    <location>
        <begin position="25"/>
        <end position="257"/>
    </location>
</feature>
<dbReference type="InterPro" id="IPR035994">
    <property type="entry name" value="Nucleoside_phosphorylase_sf"/>
</dbReference>
<keyword evidence="6" id="KW-1185">Reference proteome</keyword>
<dbReference type="OrthoDB" id="9772602at2"/>
<sequence>MPHYALPHEIMYHTGLSREMTEGARYALVPGDPGRVEGLAKALDEKASFVCSHRDFTTWKARVSGETVLVMSTGMGGPCVTFAVEELARLGVTSFIRVGTTGSIQEDLNLGDLVINKGAVRRDGASRAYAPLAYPAMADMRITLALEEAARELKVPCKTGISVSTDSFWPGQERYDSFSGYVRKNLQGSLAEYRALGCTNFEMENATLFTLTSVLGLSAGSLCGVVAKRTDSEAVAPKEVYELAEKRFHQVVKRALEMLIGHFMVTL</sequence>